<reference evidence="1 2" key="1">
    <citation type="submission" date="2020-12" db="EMBL/GenBank/DDBJ databases">
        <title>Complete genome sequence of Mycobacterium heckeshornense JCM 15655T, closely related to a pathogenic non-tuberculous mycobacterial species Mycobacterium xenopi.</title>
        <authorList>
            <person name="Yoshida M."/>
            <person name="Fukano H."/>
            <person name="Asakura T."/>
            <person name="Suzuki M."/>
            <person name="Hoshino Y."/>
        </authorList>
    </citation>
    <scope>NUCLEOTIDE SEQUENCE [LARGE SCALE GENOMIC DNA]</scope>
    <source>
        <strain evidence="1 2">JCM 15655</strain>
    </source>
</reference>
<dbReference type="AlphaFoldDB" id="A0A2G8BJ06"/>
<name>A0A2G8BJ06_9MYCO</name>
<proteinExistence type="predicted"/>
<gene>
    <name evidence="1" type="ORF">MHEC_41230</name>
</gene>
<dbReference type="EMBL" id="AP024237">
    <property type="protein sequence ID" value="BCO37690.1"/>
    <property type="molecule type" value="Genomic_DNA"/>
</dbReference>
<dbReference type="OrthoDB" id="4749526at2"/>
<organism evidence="1 2">
    <name type="scientific">Mycobacterium heckeshornense</name>
    <dbReference type="NCBI Taxonomy" id="110505"/>
    <lineage>
        <taxon>Bacteria</taxon>
        <taxon>Bacillati</taxon>
        <taxon>Actinomycetota</taxon>
        <taxon>Actinomycetes</taxon>
        <taxon>Mycobacteriales</taxon>
        <taxon>Mycobacteriaceae</taxon>
        <taxon>Mycobacterium</taxon>
    </lineage>
</organism>
<evidence type="ECO:0000313" key="1">
    <source>
        <dbReference type="EMBL" id="BCO37690.1"/>
    </source>
</evidence>
<evidence type="ECO:0000313" key="2">
    <source>
        <dbReference type="Proteomes" id="UP000595446"/>
    </source>
</evidence>
<dbReference type="Proteomes" id="UP000595446">
    <property type="component" value="Chromosome"/>
</dbReference>
<protein>
    <submittedName>
        <fullName evidence="1">Uncharacterized protein</fullName>
    </submittedName>
</protein>
<keyword evidence="2" id="KW-1185">Reference proteome</keyword>
<accession>A0A2G8BJ06</accession>
<sequence>MLNPARHLGCAIIGTMFAMLLATAPAAQADEASFLAGARALGLPQSDDVLIRTALSACRFLQNGELERFAGGPGRRDAYGYPNLRRLPQDVEQHIARYLNLEPASIPPPGRDPQPGEGKAHELLVLSVNEYCPQLAYRVSDPPA</sequence>